<sequence>MTTTSNEPIWNDVLILNRISSDYANHKYVICKNKKLYIAQISLAVLRKFDSLEIEYGTFANCRIDILNPKTLRILQFRQKSAIEFAARLDLEFLHDPIRKKHSILCSALTNGCFTYENIEYSTPAVYNNILGIINDRSSNPMLPKREIGRLTCLVSAEEHNGTWQFYIDSVKSFEMVLSSTMSAQVESDEHFGLVTREETDEKRDLRLVSSRDFPRDVRIFKSGLHCCEAAVAGSRSYSLSGRFRHDHDACVDTGVGYVRLLGKSVAMKVVRCRGMGIGFGPSEEPSTSAATSSDEGVGYHVDGRHVRVDVTQLEVHVHGGFVEVETICEYSGYTDHNDYPLLWSHDVEFVVDFSKIFKEKPFGLYIVNAVRFHRQNVFAKWRLARRAPIVKSLQTKFHSRLAHSLTLGNLNIEDMMSSEADLFGEFPARDRIPSVSRFGLPALGNIAEGPQRRRLSCSLPRTDSMDQVPLFDALLRNTNTDNFDEIDDTMWKHHDRSVINIVDDSEPNSSKMDENWNMEA</sequence>
<accession>A0A8S1F1D4</accession>
<evidence type="ECO:0000313" key="1">
    <source>
        <dbReference type="EMBL" id="CAB3406185.1"/>
    </source>
</evidence>
<protein>
    <submittedName>
        <fullName evidence="1">Uncharacterized protein</fullName>
    </submittedName>
</protein>
<evidence type="ECO:0000313" key="2">
    <source>
        <dbReference type="Proteomes" id="UP000494206"/>
    </source>
</evidence>
<comment type="caution">
    <text evidence="1">The sequence shown here is derived from an EMBL/GenBank/DDBJ whole genome shotgun (WGS) entry which is preliminary data.</text>
</comment>
<reference evidence="1 2" key="1">
    <citation type="submission" date="2020-04" db="EMBL/GenBank/DDBJ databases">
        <authorList>
            <person name="Laetsch R D."/>
            <person name="Stevens L."/>
            <person name="Kumar S."/>
            <person name="Blaxter L. M."/>
        </authorList>
    </citation>
    <scope>NUCLEOTIDE SEQUENCE [LARGE SCALE GENOMIC DNA]</scope>
</reference>
<dbReference type="OrthoDB" id="5841771at2759"/>
<dbReference type="AlphaFoldDB" id="A0A8S1F1D4"/>
<dbReference type="Proteomes" id="UP000494206">
    <property type="component" value="Unassembled WGS sequence"/>
</dbReference>
<organism evidence="1 2">
    <name type="scientific">Caenorhabditis bovis</name>
    <dbReference type="NCBI Taxonomy" id="2654633"/>
    <lineage>
        <taxon>Eukaryota</taxon>
        <taxon>Metazoa</taxon>
        <taxon>Ecdysozoa</taxon>
        <taxon>Nematoda</taxon>
        <taxon>Chromadorea</taxon>
        <taxon>Rhabditida</taxon>
        <taxon>Rhabditina</taxon>
        <taxon>Rhabditomorpha</taxon>
        <taxon>Rhabditoidea</taxon>
        <taxon>Rhabditidae</taxon>
        <taxon>Peloderinae</taxon>
        <taxon>Caenorhabditis</taxon>
    </lineage>
</organism>
<dbReference type="EMBL" id="CADEPM010000005">
    <property type="protein sequence ID" value="CAB3406185.1"/>
    <property type="molecule type" value="Genomic_DNA"/>
</dbReference>
<name>A0A8S1F1D4_9PELO</name>
<keyword evidence="2" id="KW-1185">Reference proteome</keyword>
<gene>
    <name evidence="1" type="ORF">CBOVIS_LOCUS8290</name>
</gene>
<proteinExistence type="predicted"/>